<dbReference type="Proteomes" id="UP000272690">
    <property type="component" value="Chromosome"/>
</dbReference>
<proteinExistence type="predicted"/>
<evidence type="ECO:0000256" key="1">
    <source>
        <dbReference type="SAM" id="SignalP"/>
    </source>
</evidence>
<gene>
    <name evidence="2" type="ORF">NCTC5906_00126</name>
</gene>
<feature type="signal peptide" evidence="1">
    <location>
        <begin position="1"/>
        <end position="20"/>
    </location>
</feature>
<evidence type="ECO:0000313" key="2">
    <source>
        <dbReference type="EMBL" id="VEF40802.1"/>
    </source>
</evidence>
<organism evidence="2 3">
    <name type="scientific">Aggregatibacter aphrophilus ATCC 33389</name>
    <dbReference type="NCBI Taxonomy" id="985008"/>
    <lineage>
        <taxon>Bacteria</taxon>
        <taxon>Pseudomonadati</taxon>
        <taxon>Pseudomonadota</taxon>
        <taxon>Gammaproteobacteria</taxon>
        <taxon>Pasteurellales</taxon>
        <taxon>Pasteurellaceae</taxon>
        <taxon>Aggregatibacter</taxon>
    </lineage>
</organism>
<dbReference type="OrthoDB" id="5672750at2"/>
<dbReference type="RefSeq" id="WP_005702828.1">
    <property type="nucleotide sequence ID" value="NZ_AEWB02000005.1"/>
</dbReference>
<dbReference type="EMBL" id="LR134327">
    <property type="protein sequence ID" value="VEF40802.1"/>
    <property type="molecule type" value="Genomic_DNA"/>
</dbReference>
<accession>A0A3S4TYD5</accession>
<evidence type="ECO:0000313" key="3">
    <source>
        <dbReference type="Proteomes" id="UP000272690"/>
    </source>
</evidence>
<protein>
    <recommendedName>
        <fullName evidence="4">Outer membrane protein</fullName>
    </recommendedName>
</protein>
<reference evidence="2 3" key="1">
    <citation type="submission" date="2018-12" db="EMBL/GenBank/DDBJ databases">
        <authorList>
            <consortium name="Pathogen Informatics"/>
        </authorList>
    </citation>
    <scope>NUCLEOTIDE SEQUENCE [LARGE SCALE GENOMIC DNA]</scope>
    <source>
        <strain evidence="2 3">NCTC5906</strain>
    </source>
</reference>
<feature type="chain" id="PRO_5018614353" description="Outer membrane protein" evidence="1">
    <location>
        <begin position="21"/>
        <end position="214"/>
    </location>
</feature>
<sequence>MKSIKAILLAVLFYIPGVWAADPADLNIKYSSNYLMPAYVHFQSDGFEYTIKANINVPLYNIQFTSRGAQSSNFFNMLSYKDMRNDKPYAEAKIANRQIEYGKVKDGLKTEPLTLPTYDLFTVAFQLSYYDKLPNSFQITNGKKLYPMENVALNTTKKQIKYNKQDVTEITYQFKTGNKDIVVKKHEGEKFPRFISYNRDGDEYELTFSEFVKK</sequence>
<keyword evidence="1" id="KW-0732">Signal</keyword>
<dbReference type="GeneID" id="49634567"/>
<name>A0A3S4TYD5_AGGAP</name>
<dbReference type="AlphaFoldDB" id="A0A3S4TYD5"/>
<evidence type="ECO:0008006" key="4">
    <source>
        <dbReference type="Google" id="ProtNLM"/>
    </source>
</evidence>